<dbReference type="InterPro" id="IPR027417">
    <property type="entry name" value="P-loop_NTPase"/>
</dbReference>
<dbReference type="AlphaFoldDB" id="A0A656GKU0"/>
<evidence type="ECO:0000313" key="1">
    <source>
        <dbReference type="EMBL" id="EGH26214.1"/>
    </source>
</evidence>
<dbReference type="EMBL" id="AEAG01002036">
    <property type="protein sequence ID" value="EGH26214.1"/>
    <property type="molecule type" value="Genomic_DNA"/>
</dbReference>
<dbReference type="GO" id="GO:0004386">
    <property type="term" value="F:helicase activity"/>
    <property type="evidence" value="ECO:0007669"/>
    <property type="project" value="UniProtKB-KW"/>
</dbReference>
<proteinExistence type="predicted"/>
<organism evidence="1 2">
    <name type="scientific">Pseudomonas amygdali pv. mori str. 301020</name>
    <dbReference type="NCBI Taxonomy" id="629261"/>
    <lineage>
        <taxon>Bacteria</taxon>
        <taxon>Pseudomonadati</taxon>
        <taxon>Pseudomonadota</taxon>
        <taxon>Gammaproteobacteria</taxon>
        <taxon>Pseudomonadales</taxon>
        <taxon>Pseudomonadaceae</taxon>
        <taxon>Pseudomonas</taxon>
        <taxon>Pseudomonas amygdali</taxon>
    </lineage>
</organism>
<keyword evidence="1" id="KW-0347">Helicase</keyword>
<accession>A0A656GKU0</accession>
<name>A0A656GKU0_PSEA0</name>
<gene>
    <name evidence="1" type="ORF">PSYMO_34192</name>
</gene>
<comment type="caution">
    <text evidence="1">The sequence shown here is derived from an EMBL/GenBank/DDBJ whole genome shotgun (WGS) entry which is preliminary data.</text>
</comment>
<evidence type="ECO:0000313" key="2">
    <source>
        <dbReference type="Proteomes" id="UP000003465"/>
    </source>
</evidence>
<protein>
    <submittedName>
        <fullName evidence="1">DNA helicase</fullName>
    </submittedName>
</protein>
<reference evidence="1 2" key="1">
    <citation type="journal article" date="2011" name="PLoS Pathog.">
        <title>Dynamic evolution of pathogenicity revealed by sequencing and comparative genomics of 19 Pseudomonas syringae isolates.</title>
        <authorList>
            <person name="Baltrus D.A."/>
            <person name="Nishimura M.T."/>
            <person name="Romanchuk A."/>
            <person name="Chang J.H."/>
            <person name="Mukhtar M.S."/>
            <person name="Cherkis K."/>
            <person name="Roach J."/>
            <person name="Grant S.R."/>
            <person name="Jones C.D."/>
            <person name="Dangl J.L."/>
        </authorList>
    </citation>
    <scope>NUCLEOTIDE SEQUENCE [LARGE SCALE GENOMIC DNA]</scope>
    <source>
        <strain evidence="1 2">301020</strain>
    </source>
</reference>
<dbReference type="SUPFAM" id="SSF52540">
    <property type="entry name" value="P-loop containing nucleoside triphosphate hydrolases"/>
    <property type="match status" value="1"/>
</dbReference>
<keyword evidence="1" id="KW-0378">Hydrolase</keyword>
<keyword evidence="1" id="KW-0547">Nucleotide-binding</keyword>
<keyword evidence="1" id="KW-0067">ATP-binding</keyword>
<dbReference type="Proteomes" id="UP000003465">
    <property type="component" value="Unassembled WGS sequence"/>
</dbReference>
<sequence length="79" mass="8381">MKGESIGAVLCVATKANISALLAGTGTEEGRIGYVALTRAKDLFWLAVPSTCLGSLRGSLIKAGFTERPTRWSPLWQEG</sequence>